<dbReference type="HAMAP" id="MF_01121">
    <property type="entry name" value="Sirtuin_ClassIII"/>
    <property type="match status" value="1"/>
</dbReference>
<name>A0A853JIR2_9GAMM</name>
<keyword evidence="3 4" id="KW-0862">Zinc</keyword>
<dbReference type="AlphaFoldDB" id="A0A853JIR2"/>
<dbReference type="Pfam" id="PF02146">
    <property type="entry name" value="SIR2"/>
    <property type="match status" value="1"/>
</dbReference>
<dbReference type="InterPro" id="IPR026590">
    <property type="entry name" value="Ssirtuin_cat_dom"/>
</dbReference>
<evidence type="ECO:0000313" key="7">
    <source>
        <dbReference type="Proteomes" id="UP000578091"/>
    </source>
</evidence>
<dbReference type="PANTHER" id="PTHR11085:SF4">
    <property type="entry name" value="NAD-DEPENDENT PROTEIN DEACYLASE"/>
    <property type="match status" value="1"/>
</dbReference>
<accession>A0A853JIR2</accession>
<comment type="subcellular location">
    <subcellularLocation>
        <location evidence="3">Cytoplasm</location>
    </subcellularLocation>
</comment>
<feature type="binding site" evidence="3">
    <location>
        <position position="227"/>
    </location>
    <ligand>
        <name>NAD(+)</name>
        <dbReference type="ChEBI" id="CHEBI:57540"/>
    </ligand>
</feature>
<keyword evidence="7" id="KW-1185">Reference proteome</keyword>
<evidence type="ECO:0000256" key="2">
    <source>
        <dbReference type="ARBA" id="ARBA00023027"/>
    </source>
</evidence>
<gene>
    <name evidence="3" type="primary">cobB</name>
    <name evidence="6" type="ORF">H0E84_19805</name>
</gene>
<dbReference type="GO" id="GO:0017136">
    <property type="term" value="F:histone deacetylase activity, NAD-dependent"/>
    <property type="evidence" value="ECO:0007669"/>
    <property type="project" value="TreeGrafter"/>
</dbReference>
<dbReference type="InterPro" id="IPR029035">
    <property type="entry name" value="DHS-like_NAD/FAD-binding_dom"/>
</dbReference>
<dbReference type="EMBL" id="JACCKA010000094">
    <property type="protein sequence ID" value="NZA28624.1"/>
    <property type="molecule type" value="Genomic_DNA"/>
</dbReference>
<feature type="binding site" evidence="3">
    <location>
        <begin position="209"/>
        <end position="211"/>
    </location>
    <ligand>
        <name>NAD(+)</name>
        <dbReference type="ChEBI" id="CHEBI:57540"/>
    </ligand>
</feature>
<evidence type="ECO:0000313" key="6">
    <source>
        <dbReference type="EMBL" id="NZA28624.1"/>
    </source>
</evidence>
<dbReference type="PROSITE" id="PS50305">
    <property type="entry name" value="SIRTUIN"/>
    <property type="match status" value="1"/>
</dbReference>
<evidence type="ECO:0000256" key="4">
    <source>
        <dbReference type="PROSITE-ProRule" id="PRU00236"/>
    </source>
</evidence>
<dbReference type="GO" id="GO:0070403">
    <property type="term" value="F:NAD+ binding"/>
    <property type="evidence" value="ECO:0007669"/>
    <property type="project" value="UniProtKB-UniRule"/>
</dbReference>
<feature type="binding site" evidence="3 4">
    <location>
        <position position="116"/>
    </location>
    <ligand>
        <name>Zn(2+)</name>
        <dbReference type="ChEBI" id="CHEBI:29105"/>
    </ligand>
</feature>
<feature type="binding site" evidence="3 4">
    <location>
        <position position="113"/>
    </location>
    <ligand>
        <name>Zn(2+)</name>
        <dbReference type="ChEBI" id="CHEBI:29105"/>
    </ligand>
</feature>
<feature type="binding site" evidence="3 4">
    <location>
        <position position="143"/>
    </location>
    <ligand>
        <name>Zn(2+)</name>
        <dbReference type="ChEBI" id="CHEBI:29105"/>
    </ligand>
</feature>
<reference evidence="6 7" key="1">
    <citation type="submission" date="2020-07" db="EMBL/GenBank/DDBJ databases">
        <title>Luteimonas sp. SJ-92.</title>
        <authorList>
            <person name="Huang X.-X."/>
            <person name="Xu L."/>
            <person name="Sun J.-Q."/>
        </authorList>
    </citation>
    <scope>NUCLEOTIDE SEQUENCE [LARGE SCALE GENOMIC DNA]</scope>
    <source>
        <strain evidence="6 7">SJ-92</strain>
    </source>
</reference>
<comment type="function">
    <text evidence="3">NAD-dependent lysine deacetylase and desuccinylase that specifically removes acetyl and succinyl groups on target proteins. Modulates the activities of several proteins which are inactive in their acylated form.</text>
</comment>
<dbReference type="GO" id="GO:0008270">
    <property type="term" value="F:zinc ion binding"/>
    <property type="evidence" value="ECO:0007669"/>
    <property type="project" value="UniProtKB-UniRule"/>
</dbReference>
<feature type="binding site" evidence="3">
    <location>
        <position position="56"/>
    </location>
    <ligand>
        <name>substrate</name>
    </ligand>
</feature>
<feature type="binding site" evidence="3">
    <location>
        <position position="53"/>
    </location>
    <ligand>
        <name>substrate</name>
    </ligand>
</feature>
<feature type="active site" description="Proton acceptor" evidence="3 4">
    <location>
        <position position="105"/>
    </location>
</feature>
<dbReference type="SUPFAM" id="SSF52467">
    <property type="entry name" value="DHS-like NAD/FAD-binding domain"/>
    <property type="match status" value="1"/>
</dbReference>
<comment type="caution">
    <text evidence="3">Lacks conserved residue(s) required for the propagation of feature annotation.</text>
</comment>
<comment type="catalytic activity">
    <reaction evidence="3">
        <text>N(6)-succinyl-L-lysyl-[protein] + NAD(+) + H2O = 2''-O-succinyl-ADP-D-ribose + nicotinamide + L-lysyl-[protein]</text>
        <dbReference type="Rhea" id="RHEA:47668"/>
        <dbReference type="Rhea" id="RHEA-COMP:9752"/>
        <dbReference type="Rhea" id="RHEA-COMP:11877"/>
        <dbReference type="ChEBI" id="CHEBI:15377"/>
        <dbReference type="ChEBI" id="CHEBI:17154"/>
        <dbReference type="ChEBI" id="CHEBI:29969"/>
        <dbReference type="ChEBI" id="CHEBI:57540"/>
        <dbReference type="ChEBI" id="CHEBI:87830"/>
        <dbReference type="ChEBI" id="CHEBI:87832"/>
    </reaction>
</comment>
<keyword evidence="3" id="KW-0963">Cytoplasm</keyword>
<feature type="binding site" evidence="3">
    <location>
        <begin position="87"/>
        <end position="90"/>
    </location>
    <ligand>
        <name>NAD(+)</name>
        <dbReference type="ChEBI" id="CHEBI:57540"/>
    </ligand>
</feature>
<keyword evidence="1" id="KW-0808">Transferase</keyword>
<evidence type="ECO:0000256" key="3">
    <source>
        <dbReference type="HAMAP-Rule" id="MF_01121"/>
    </source>
</evidence>
<dbReference type="InterPro" id="IPR050134">
    <property type="entry name" value="NAD-dep_sirtuin_deacylases"/>
</dbReference>
<protein>
    <recommendedName>
        <fullName evidence="3">NAD-dependent protein deacylase</fullName>
        <ecNumber evidence="3">2.3.1.286</ecNumber>
    </recommendedName>
    <alternativeName>
        <fullName evidence="3">Regulatory protein SIR2 homolog</fullName>
    </alternativeName>
</protein>
<dbReference type="InterPro" id="IPR003000">
    <property type="entry name" value="Sirtuin"/>
</dbReference>
<dbReference type="PANTHER" id="PTHR11085">
    <property type="entry name" value="NAD-DEPENDENT PROTEIN DEACYLASE SIRTUIN-5, MITOCHONDRIAL-RELATED"/>
    <property type="match status" value="1"/>
</dbReference>
<dbReference type="RefSeq" id="WP_180680381.1">
    <property type="nucleotide sequence ID" value="NZ_JACCKA010000094.1"/>
</dbReference>
<proteinExistence type="inferred from homology"/>
<dbReference type="InterPro" id="IPR027546">
    <property type="entry name" value="Sirtuin_class_III"/>
</dbReference>
<comment type="domain">
    <text evidence="3">2 residues (Tyr-53 and Arg-56) present in a large hydrophobic pocket are probably involved in substrate specificity. They are important for desuccinylation activity, but dispensable for deacetylation activity.</text>
</comment>
<comment type="similarity">
    <text evidence="3">Belongs to the sirtuin family. Class III subfamily.</text>
</comment>
<comment type="cofactor">
    <cofactor evidence="3">
        <name>Zn(2+)</name>
        <dbReference type="ChEBI" id="CHEBI:29105"/>
    </cofactor>
    <text evidence="3">Binds 1 zinc ion per subunit.</text>
</comment>
<dbReference type="NCBIfam" id="NF001753">
    <property type="entry name" value="PRK00481.1-3"/>
    <property type="match status" value="1"/>
</dbReference>
<dbReference type="Proteomes" id="UP000578091">
    <property type="component" value="Unassembled WGS sequence"/>
</dbReference>
<comment type="caution">
    <text evidence="6">The sequence shown here is derived from an EMBL/GenBank/DDBJ whole genome shotgun (WGS) entry which is preliminary data.</text>
</comment>
<feature type="domain" description="Deacetylase sirtuin-type" evidence="5">
    <location>
        <begin position="1"/>
        <end position="241"/>
    </location>
</feature>
<dbReference type="EC" id="2.3.1.286" evidence="3"/>
<organism evidence="6 7">
    <name type="scientific">Luteimonas salinisoli</name>
    <dbReference type="NCBI Taxonomy" id="2752307"/>
    <lineage>
        <taxon>Bacteria</taxon>
        <taxon>Pseudomonadati</taxon>
        <taxon>Pseudomonadota</taxon>
        <taxon>Gammaproteobacteria</taxon>
        <taxon>Lysobacterales</taxon>
        <taxon>Lysobacteraceae</taxon>
        <taxon>Luteimonas</taxon>
    </lineage>
</organism>
<dbReference type="Gene3D" id="3.30.1600.10">
    <property type="entry name" value="SIR2/SIRT2 'Small Domain"/>
    <property type="match status" value="1"/>
</dbReference>
<feature type="binding site" evidence="3">
    <location>
        <begin position="183"/>
        <end position="185"/>
    </location>
    <ligand>
        <name>NAD(+)</name>
        <dbReference type="ChEBI" id="CHEBI:57540"/>
    </ligand>
</feature>
<keyword evidence="3 4" id="KW-0479">Metal-binding</keyword>
<feature type="binding site" evidence="3 4">
    <location>
        <position position="146"/>
    </location>
    <ligand>
        <name>Zn(2+)</name>
        <dbReference type="ChEBI" id="CHEBI:29105"/>
    </ligand>
</feature>
<dbReference type="InterPro" id="IPR026591">
    <property type="entry name" value="Sirtuin_cat_small_dom_sf"/>
</dbReference>
<sequence length="255" mass="26877">MRIAFLTGAGMSAESGVPTFRDALTGLWARFDPQRLATPEAFAENPALVWGWYRWRAARVAAALPNAGHAGIARLEALGHRVEVITQNVDDLHERAGSSRVHHLHGRLLASRCAACGARRAPDPILDGSAMEDGGAREAPPQCTDCGGSYRPDVVWFGEALPQAPWEKACAAIDGCELAVVIGTSGLVQPAASLPALALARGVPVLEINPDATPLSTRVDALWRVPASRGIAALLERLEAAARTAPRDLIAAAPL</sequence>
<comment type="catalytic activity">
    <reaction evidence="3">
        <text>N(6)-acetyl-L-lysyl-[protein] + NAD(+) + H2O = 2''-O-acetyl-ADP-D-ribose + nicotinamide + L-lysyl-[protein]</text>
        <dbReference type="Rhea" id="RHEA:43636"/>
        <dbReference type="Rhea" id="RHEA-COMP:9752"/>
        <dbReference type="Rhea" id="RHEA-COMP:10731"/>
        <dbReference type="ChEBI" id="CHEBI:15377"/>
        <dbReference type="ChEBI" id="CHEBI:17154"/>
        <dbReference type="ChEBI" id="CHEBI:29969"/>
        <dbReference type="ChEBI" id="CHEBI:57540"/>
        <dbReference type="ChEBI" id="CHEBI:61930"/>
        <dbReference type="ChEBI" id="CHEBI:83767"/>
        <dbReference type="EC" id="2.3.1.286"/>
    </reaction>
</comment>
<evidence type="ECO:0000256" key="1">
    <source>
        <dbReference type="ARBA" id="ARBA00022679"/>
    </source>
</evidence>
<dbReference type="Gene3D" id="3.40.50.1220">
    <property type="entry name" value="TPP-binding domain"/>
    <property type="match status" value="1"/>
</dbReference>
<evidence type="ECO:0000259" key="5">
    <source>
        <dbReference type="PROSITE" id="PS50305"/>
    </source>
</evidence>
<keyword evidence="2 3" id="KW-0520">NAD</keyword>
<dbReference type="GO" id="GO:0036055">
    <property type="term" value="F:protein-succinyllysine desuccinylase activity"/>
    <property type="evidence" value="ECO:0007669"/>
    <property type="project" value="UniProtKB-UniRule"/>
</dbReference>
<dbReference type="GO" id="GO:0005737">
    <property type="term" value="C:cytoplasm"/>
    <property type="evidence" value="ECO:0007669"/>
    <property type="project" value="UniProtKB-SubCell"/>
</dbReference>
<dbReference type="GO" id="GO:0036054">
    <property type="term" value="F:protein-malonyllysine demalonylase activity"/>
    <property type="evidence" value="ECO:0007669"/>
    <property type="project" value="InterPro"/>
</dbReference>